<keyword evidence="2" id="KW-1185">Reference proteome</keyword>
<accession>A0AAV9RGK8</accession>
<sequence length="63" mass="7532">MERIWQMERDYETADSRELLLLQSSPRQDSRELLLLLQSSPRQDSRELLLLLQSSPRQVYSLL</sequence>
<proteinExistence type="predicted"/>
<organism evidence="1 2">
    <name type="scientific">Crenichthys baileyi</name>
    <name type="common">White River springfish</name>
    <dbReference type="NCBI Taxonomy" id="28760"/>
    <lineage>
        <taxon>Eukaryota</taxon>
        <taxon>Metazoa</taxon>
        <taxon>Chordata</taxon>
        <taxon>Craniata</taxon>
        <taxon>Vertebrata</taxon>
        <taxon>Euteleostomi</taxon>
        <taxon>Actinopterygii</taxon>
        <taxon>Neopterygii</taxon>
        <taxon>Teleostei</taxon>
        <taxon>Neoteleostei</taxon>
        <taxon>Acanthomorphata</taxon>
        <taxon>Ovalentaria</taxon>
        <taxon>Atherinomorphae</taxon>
        <taxon>Cyprinodontiformes</taxon>
        <taxon>Goodeidae</taxon>
        <taxon>Crenichthys</taxon>
    </lineage>
</organism>
<dbReference type="EMBL" id="JAHHUM010001862">
    <property type="protein sequence ID" value="KAK5608072.1"/>
    <property type="molecule type" value="Genomic_DNA"/>
</dbReference>
<evidence type="ECO:0000313" key="1">
    <source>
        <dbReference type="EMBL" id="KAK5608072.1"/>
    </source>
</evidence>
<name>A0AAV9RGK8_9TELE</name>
<protein>
    <submittedName>
        <fullName evidence="1">Uncharacterized protein</fullName>
    </submittedName>
</protein>
<reference evidence="1 2" key="1">
    <citation type="submission" date="2021-06" db="EMBL/GenBank/DDBJ databases">
        <authorList>
            <person name="Palmer J.M."/>
        </authorList>
    </citation>
    <scope>NUCLEOTIDE SEQUENCE [LARGE SCALE GENOMIC DNA]</scope>
    <source>
        <strain evidence="1 2">MEX-2019</strain>
        <tissue evidence="1">Muscle</tissue>
    </source>
</reference>
<evidence type="ECO:0000313" key="2">
    <source>
        <dbReference type="Proteomes" id="UP001311232"/>
    </source>
</evidence>
<dbReference type="Proteomes" id="UP001311232">
    <property type="component" value="Unassembled WGS sequence"/>
</dbReference>
<gene>
    <name evidence="1" type="ORF">CRENBAI_005152</name>
</gene>
<comment type="caution">
    <text evidence="1">The sequence shown here is derived from an EMBL/GenBank/DDBJ whole genome shotgun (WGS) entry which is preliminary data.</text>
</comment>
<dbReference type="AlphaFoldDB" id="A0AAV9RGK8"/>